<evidence type="ECO:0000256" key="2">
    <source>
        <dbReference type="ARBA" id="ARBA00022723"/>
    </source>
</evidence>
<evidence type="ECO:0000313" key="11">
    <source>
        <dbReference type="Proteomes" id="UP001521184"/>
    </source>
</evidence>
<evidence type="ECO:0000256" key="4">
    <source>
        <dbReference type="ARBA" id="ARBA00023015"/>
    </source>
</evidence>
<evidence type="ECO:0000256" key="6">
    <source>
        <dbReference type="ARBA" id="ARBA00023163"/>
    </source>
</evidence>
<dbReference type="Proteomes" id="UP001521184">
    <property type="component" value="Unassembled WGS sequence"/>
</dbReference>
<evidence type="ECO:0000256" key="7">
    <source>
        <dbReference type="ARBA" id="ARBA00023242"/>
    </source>
</evidence>
<protein>
    <recommendedName>
        <fullName evidence="9">Zn(2)-C6 fungal-type domain-containing protein</fullName>
    </recommendedName>
</protein>
<dbReference type="SUPFAM" id="SSF57701">
    <property type="entry name" value="Zn2/Cys6 DNA-binding domain"/>
    <property type="match status" value="1"/>
</dbReference>
<keyword evidence="7" id="KW-0539">Nucleus</keyword>
<dbReference type="Pfam" id="PF00172">
    <property type="entry name" value="Zn_clus"/>
    <property type="match status" value="1"/>
</dbReference>
<keyword evidence="4" id="KW-0805">Transcription regulation</keyword>
<dbReference type="InterPro" id="IPR001138">
    <property type="entry name" value="Zn2Cys6_DnaBD"/>
</dbReference>
<sequence>MLPQIRPKQTPLEHMQPPAAPEPGVPRRRRQHTQARRNTVVAVACQPCQRRKHKCDGERPTCKPCLARNRSDCAYDSDGDQRRTSALKSRIETLSRQVQDLQDILTGIAVDPNSHQACATARQLADDGFLNTAQVAHTLRTQQHQPPGLTDKRVRPQAEQKRDTLPPLQTGAIDPYLLSPSLPIETTPTGSTWYLSAPWLLGDRGDYTNVPIETPICLAAWVDPVA</sequence>
<evidence type="ECO:0000256" key="1">
    <source>
        <dbReference type="ARBA" id="ARBA00004123"/>
    </source>
</evidence>
<dbReference type="PROSITE" id="PS50048">
    <property type="entry name" value="ZN2_CY6_FUNGAL_2"/>
    <property type="match status" value="1"/>
</dbReference>
<feature type="compositionally biased region" description="Basic and acidic residues" evidence="8">
    <location>
        <begin position="150"/>
        <end position="164"/>
    </location>
</feature>
<evidence type="ECO:0000259" key="9">
    <source>
        <dbReference type="PROSITE" id="PS50048"/>
    </source>
</evidence>
<feature type="region of interest" description="Disordered" evidence="8">
    <location>
        <begin position="142"/>
        <end position="172"/>
    </location>
</feature>
<proteinExistence type="predicted"/>
<comment type="subcellular location">
    <subcellularLocation>
        <location evidence="1">Nucleus</location>
    </subcellularLocation>
</comment>
<feature type="region of interest" description="Disordered" evidence="8">
    <location>
        <begin position="1"/>
        <end position="38"/>
    </location>
</feature>
<dbReference type="InterPro" id="IPR036864">
    <property type="entry name" value="Zn2-C6_fun-type_DNA-bd_sf"/>
</dbReference>
<keyword evidence="11" id="KW-1185">Reference proteome</keyword>
<feature type="domain" description="Zn(2)-C6 fungal-type" evidence="9">
    <location>
        <begin position="44"/>
        <end position="75"/>
    </location>
</feature>
<keyword evidence="3" id="KW-0862">Zinc</keyword>
<comment type="caution">
    <text evidence="10">The sequence shown here is derived from an EMBL/GenBank/DDBJ whole genome shotgun (WGS) entry which is preliminary data.</text>
</comment>
<dbReference type="PANTHER" id="PTHR31313">
    <property type="entry name" value="TY1 ENHANCER ACTIVATOR"/>
    <property type="match status" value="1"/>
</dbReference>
<keyword evidence="2" id="KW-0479">Metal-binding</keyword>
<reference evidence="10 11" key="1">
    <citation type="journal article" date="2023" name="Plant Dis.">
        <title>First Report of Diplodia intermedia Causing Canker and Dieback Diseases on Apple Trees in Canada.</title>
        <authorList>
            <person name="Ellouze W."/>
            <person name="Ilyukhin E."/>
            <person name="Sulman M."/>
            <person name="Ali S."/>
        </authorList>
    </citation>
    <scope>NUCLEOTIDE SEQUENCE [LARGE SCALE GENOMIC DNA]</scope>
    <source>
        <strain evidence="10 11">M45-28</strain>
    </source>
</reference>
<evidence type="ECO:0000256" key="3">
    <source>
        <dbReference type="ARBA" id="ARBA00022833"/>
    </source>
</evidence>
<organism evidence="10 11">
    <name type="scientific">Diplodia intermedia</name>
    <dbReference type="NCBI Taxonomy" id="856260"/>
    <lineage>
        <taxon>Eukaryota</taxon>
        <taxon>Fungi</taxon>
        <taxon>Dikarya</taxon>
        <taxon>Ascomycota</taxon>
        <taxon>Pezizomycotina</taxon>
        <taxon>Dothideomycetes</taxon>
        <taxon>Dothideomycetes incertae sedis</taxon>
        <taxon>Botryosphaeriales</taxon>
        <taxon>Botryosphaeriaceae</taxon>
        <taxon>Diplodia</taxon>
    </lineage>
</organism>
<dbReference type="EMBL" id="JAKEKT020000009">
    <property type="protein sequence ID" value="KAL1648350.1"/>
    <property type="molecule type" value="Genomic_DNA"/>
</dbReference>
<name>A0ABR3U0G9_9PEZI</name>
<keyword evidence="6" id="KW-0804">Transcription</keyword>
<evidence type="ECO:0000313" key="10">
    <source>
        <dbReference type="EMBL" id="KAL1648350.1"/>
    </source>
</evidence>
<dbReference type="SMART" id="SM00066">
    <property type="entry name" value="GAL4"/>
    <property type="match status" value="1"/>
</dbReference>
<gene>
    <name evidence="10" type="ORF">SLS58_002103</name>
</gene>
<feature type="compositionally biased region" description="Basic residues" evidence="8">
    <location>
        <begin position="26"/>
        <end position="35"/>
    </location>
</feature>
<accession>A0ABR3U0G9</accession>
<dbReference type="PANTHER" id="PTHR31313:SF81">
    <property type="entry name" value="TY1 ENHANCER ACTIVATOR"/>
    <property type="match status" value="1"/>
</dbReference>
<dbReference type="InterPro" id="IPR051615">
    <property type="entry name" value="Transcr_Regulatory_Elem"/>
</dbReference>
<evidence type="ECO:0000256" key="5">
    <source>
        <dbReference type="ARBA" id="ARBA00023125"/>
    </source>
</evidence>
<keyword evidence="5" id="KW-0238">DNA-binding</keyword>
<evidence type="ECO:0000256" key="8">
    <source>
        <dbReference type="SAM" id="MobiDB-lite"/>
    </source>
</evidence>
<dbReference type="CDD" id="cd00067">
    <property type="entry name" value="GAL4"/>
    <property type="match status" value="1"/>
</dbReference>
<dbReference type="Gene3D" id="4.10.240.10">
    <property type="entry name" value="Zn(2)-C6 fungal-type DNA-binding domain"/>
    <property type="match status" value="1"/>
</dbReference>